<evidence type="ECO:0000256" key="5">
    <source>
        <dbReference type="ARBA" id="ARBA00022989"/>
    </source>
</evidence>
<feature type="transmembrane region" description="Helical" evidence="7">
    <location>
        <begin position="178"/>
        <end position="199"/>
    </location>
</feature>
<keyword evidence="4 7" id="KW-0812">Transmembrane</keyword>
<sequence>MSVTAQKSGLMGRALRSSAINAGGFAANQFLRLLSNLVLTRLLFPEAFGLMALVTVVMVGLSMFSDMGTSPAIMQSKRGDDPDFLNTAWTLQVIRGAALWLTACALAYPIGQLYGEPLLGQILPFAALSLLIAGFNPTKLETANRHLQAGRVTLIDLTMQVCGLIIAITAAWVLQSVWALVISGVAAALIHLILLHLWLPGPGNRLRWEPAARTELVHFGKWIFLSTICGFIVLQGDKLLIGKYLSLDQFGVYNIGYFLASFPLMLGGMVTHKVLIPIYRQSPPDQSRENFLALRRMRMGATFALEILLITMAAAGPWLVGLLYDDRYQQAGAIVSLLAIMQIPQVITLTYDRAALANGDSRRFFALSLTRAILLLAALAMGLEVAGLLGAIVGLGLAGVLAYPVVIWLARHQGAWDPLHDLVFTLLGLCGGAAITLLHWEKILTIAA</sequence>
<dbReference type="EMBL" id="CYSF01000007">
    <property type="protein sequence ID" value="CUH84377.1"/>
    <property type="molecule type" value="Genomic_DNA"/>
</dbReference>
<evidence type="ECO:0000256" key="2">
    <source>
        <dbReference type="ARBA" id="ARBA00007430"/>
    </source>
</evidence>
<protein>
    <submittedName>
        <fullName evidence="8">Teichuronic acid biosynthesis protein TuaB</fullName>
    </submittedName>
</protein>
<gene>
    <name evidence="8" type="primary">tuaB</name>
    <name evidence="8" type="ORF">TM5383_01586</name>
</gene>
<feature type="transmembrane region" description="Helical" evidence="7">
    <location>
        <begin position="255"/>
        <end position="279"/>
    </location>
</feature>
<evidence type="ECO:0000313" key="8">
    <source>
        <dbReference type="EMBL" id="CUH84377.1"/>
    </source>
</evidence>
<dbReference type="OrthoDB" id="7605542at2"/>
<comment type="subcellular location">
    <subcellularLocation>
        <location evidence="1">Cell membrane</location>
        <topology evidence="1">Multi-pass membrane protein</topology>
    </subcellularLocation>
</comment>
<evidence type="ECO:0000256" key="6">
    <source>
        <dbReference type="ARBA" id="ARBA00023136"/>
    </source>
</evidence>
<proteinExistence type="inferred from homology"/>
<evidence type="ECO:0000313" key="9">
    <source>
        <dbReference type="Proteomes" id="UP000051681"/>
    </source>
</evidence>
<evidence type="ECO:0000256" key="3">
    <source>
        <dbReference type="ARBA" id="ARBA00022475"/>
    </source>
</evidence>
<dbReference type="AlphaFoldDB" id="A0A0P1GPW8"/>
<dbReference type="GO" id="GO:0005886">
    <property type="term" value="C:plasma membrane"/>
    <property type="evidence" value="ECO:0007669"/>
    <property type="project" value="UniProtKB-SubCell"/>
</dbReference>
<evidence type="ECO:0000256" key="1">
    <source>
        <dbReference type="ARBA" id="ARBA00004651"/>
    </source>
</evidence>
<dbReference type="STRING" id="340021.TM5383_01586"/>
<dbReference type="PANTHER" id="PTHR30250:SF10">
    <property type="entry name" value="LIPOPOLYSACCHARIDE BIOSYNTHESIS PROTEIN WZXC"/>
    <property type="match status" value="1"/>
</dbReference>
<accession>A0A0P1GPW8</accession>
<keyword evidence="9" id="KW-1185">Reference proteome</keyword>
<evidence type="ECO:0000256" key="7">
    <source>
        <dbReference type="SAM" id="Phobius"/>
    </source>
</evidence>
<reference evidence="8 9" key="1">
    <citation type="submission" date="2015-09" db="EMBL/GenBank/DDBJ databases">
        <authorList>
            <consortium name="Swine Surveillance"/>
        </authorList>
    </citation>
    <scope>NUCLEOTIDE SEQUENCE [LARGE SCALE GENOMIC DNA]</scope>
    <source>
        <strain evidence="8 9">CECT 8383</strain>
    </source>
</reference>
<name>A0A0P1GPW8_9RHOB</name>
<keyword evidence="5 7" id="KW-1133">Transmembrane helix</keyword>
<keyword evidence="6 7" id="KW-0472">Membrane</keyword>
<comment type="similarity">
    <text evidence="2">Belongs to the polysaccharide synthase family.</text>
</comment>
<feature type="transmembrane region" description="Helical" evidence="7">
    <location>
        <begin position="389"/>
        <end position="410"/>
    </location>
</feature>
<feature type="transmembrane region" description="Helical" evidence="7">
    <location>
        <begin position="300"/>
        <end position="324"/>
    </location>
</feature>
<dbReference type="PANTHER" id="PTHR30250">
    <property type="entry name" value="PST FAMILY PREDICTED COLANIC ACID TRANSPORTER"/>
    <property type="match status" value="1"/>
</dbReference>
<organism evidence="8 9">
    <name type="scientific">Thalassovita mediterranea</name>
    <dbReference type="NCBI Taxonomy" id="340021"/>
    <lineage>
        <taxon>Bacteria</taxon>
        <taxon>Pseudomonadati</taxon>
        <taxon>Pseudomonadota</taxon>
        <taxon>Alphaproteobacteria</taxon>
        <taxon>Rhodobacterales</taxon>
        <taxon>Roseobacteraceae</taxon>
        <taxon>Thalassovita</taxon>
    </lineage>
</organism>
<dbReference type="RefSeq" id="WP_076400141.1">
    <property type="nucleotide sequence ID" value="NZ_CYSF01000007.1"/>
</dbReference>
<feature type="transmembrane region" description="Helical" evidence="7">
    <location>
        <begin position="219"/>
        <end position="235"/>
    </location>
</feature>
<dbReference type="Pfam" id="PF13440">
    <property type="entry name" value="Polysacc_synt_3"/>
    <property type="match status" value="1"/>
</dbReference>
<feature type="transmembrane region" description="Helical" evidence="7">
    <location>
        <begin position="422"/>
        <end position="440"/>
    </location>
</feature>
<feature type="transmembrane region" description="Helical" evidence="7">
    <location>
        <begin position="330"/>
        <end position="352"/>
    </location>
</feature>
<evidence type="ECO:0000256" key="4">
    <source>
        <dbReference type="ARBA" id="ARBA00022692"/>
    </source>
</evidence>
<feature type="transmembrane region" description="Helical" evidence="7">
    <location>
        <begin position="122"/>
        <end position="140"/>
    </location>
</feature>
<feature type="transmembrane region" description="Helical" evidence="7">
    <location>
        <begin position="364"/>
        <end position="383"/>
    </location>
</feature>
<dbReference type="Proteomes" id="UP000051681">
    <property type="component" value="Unassembled WGS sequence"/>
</dbReference>
<feature type="transmembrane region" description="Helical" evidence="7">
    <location>
        <begin position="152"/>
        <end position="172"/>
    </location>
</feature>
<dbReference type="InterPro" id="IPR050833">
    <property type="entry name" value="Poly_Biosynth_Transport"/>
</dbReference>
<keyword evidence="3" id="KW-1003">Cell membrane</keyword>
<feature type="transmembrane region" description="Helical" evidence="7">
    <location>
        <begin position="42"/>
        <end position="64"/>
    </location>
</feature>